<dbReference type="Proteomes" id="UP000474718">
    <property type="component" value="Unassembled WGS sequence"/>
</dbReference>
<gene>
    <name evidence="3" type="ORF">GT747_10130</name>
    <name evidence="2" type="ORF">NE646_10175</name>
    <name evidence="4" type="ORF">SAMN05444424_0820</name>
</gene>
<organism evidence="4 5">
    <name type="scientific">Bittarella massiliensis</name>
    <name type="common">ex Durand et al. 2017</name>
    <dbReference type="NCBI Taxonomy" id="1720313"/>
    <lineage>
        <taxon>Bacteria</taxon>
        <taxon>Bacillati</taxon>
        <taxon>Bacillota</taxon>
        <taxon>Clostridia</taxon>
        <taxon>Eubacteriales</taxon>
        <taxon>Oscillospiraceae</taxon>
        <taxon>Bittarella (ex Durand et al. 2017)</taxon>
    </lineage>
</organism>
<evidence type="ECO:0000313" key="6">
    <source>
        <dbReference type="Proteomes" id="UP000474718"/>
    </source>
</evidence>
<sequence>MKKVLSIAMVAILALSVFVGCGKSAYKDGTYKAQYSAADEHGWTEYVEVTVKDGKVTACTADALNAAGEKKSASAEYRASMEPVNGNYPEKFYKDIATQYVEKQSAEKMAAVAGATNSSNSIKVLLVELEKSMKEGKTDTVTVTAA</sequence>
<evidence type="ECO:0000313" key="5">
    <source>
        <dbReference type="Proteomes" id="UP000184089"/>
    </source>
</evidence>
<dbReference type="EMBL" id="WWVX01000007">
    <property type="protein sequence ID" value="MZL70110.1"/>
    <property type="molecule type" value="Genomic_DNA"/>
</dbReference>
<dbReference type="RefSeq" id="WP_021661251.1">
    <property type="nucleotide sequence ID" value="NZ_FQVY01000001.1"/>
</dbReference>
<name>A0AAQ1RV96_9FIRM</name>
<comment type="caution">
    <text evidence="4">The sequence shown here is derived from an EMBL/GenBank/DDBJ whole genome shotgun (WGS) entry which is preliminary data.</text>
</comment>
<reference evidence="4" key="1">
    <citation type="submission" date="2016-11" db="EMBL/GenBank/DDBJ databases">
        <authorList>
            <person name="Varghese N."/>
            <person name="Submissions S."/>
        </authorList>
    </citation>
    <scope>NUCLEOTIDE SEQUENCE</scope>
    <source>
        <strain evidence="4">DSM 4029</strain>
    </source>
</reference>
<evidence type="ECO:0000313" key="2">
    <source>
        <dbReference type="EMBL" id="MCQ4950026.1"/>
    </source>
</evidence>
<dbReference type="AlphaFoldDB" id="A0AAQ1RV96"/>
<protein>
    <submittedName>
        <fullName evidence="2">FMN-binding protein</fullName>
    </submittedName>
    <submittedName>
        <fullName evidence="4">Major membrane immunogen, membrane-anchored lipoprotein</fullName>
    </submittedName>
</protein>
<feature type="chain" id="PRO_5044712107" evidence="1">
    <location>
        <begin position="20"/>
        <end position="146"/>
    </location>
</feature>
<evidence type="ECO:0000256" key="1">
    <source>
        <dbReference type="SAM" id="SignalP"/>
    </source>
</evidence>
<dbReference type="EMBL" id="JANGAB010000005">
    <property type="protein sequence ID" value="MCQ4950026.1"/>
    <property type="molecule type" value="Genomic_DNA"/>
</dbReference>
<dbReference type="Proteomes" id="UP001205063">
    <property type="component" value="Unassembled WGS sequence"/>
</dbReference>
<keyword evidence="1" id="KW-0732">Signal</keyword>
<reference evidence="2" key="4">
    <citation type="submission" date="2022-06" db="EMBL/GenBank/DDBJ databases">
        <title>Isolation of gut microbiota from human fecal samples.</title>
        <authorList>
            <person name="Pamer E.G."/>
            <person name="Barat B."/>
            <person name="Waligurski E."/>
            <person name="Medina S."/>
            <person name="Paddock L."/>
            <person name="Mostad J."/>
        </authorList>
    </citation>
    <scope>NUCLEOTIDE SEQUENCE</scope>
    <source>
        <strain evidence="2">DFI.7.96</strain>
    </source>
</reference>
<reference evidence="3 6" key="3">
    <citation type="journal article" date="2019" name="Nat. Med.">
        <title>A library of human gut bacterial isolates paired with longitudinal multiomics data enables mechanistic microbiome research.</title>
        <authorList>
            <person name="Poyet M."/>
            <person name="Groussin M."/>
            <person name="Gibbons S.M."/>
            <person name="Avila-Pacheco J."/>
            <person name="Jiang X."/>
            <person name="Kearney S.M."/>
            <person name="Perrotta A.R."/>
            <person name="Berdy B."/>
            <person name="Zhao S."/>
            <person name="Lieberman T.D."/>
            <person name="Swanson P.K."/>
            <person name="Smith M."/>
            <person name="Roesemann S."/>
            <person name="Alexander J.E."/>
            <person name="Rich S.A."/>
            <person name="Livny J."/>
            <person name="Vlamakis H."/>
            <person name="Clish C."/>
            <person name="Bullock K."/>
            <person name="Deik A."/>
            <person name="Scott J."/>
            <person name="Pierce K.A."/>
            <person name="Xavier R.J."/>
            <person name="Alm E.J."/>
        </authorList>
    </citation>
    <scope>NUCLEOTIDE SEQUENCE [LARGE SCALE GENOMIC DNA]</scope>
    <source>
        <strain evidence="3 6">BIOML-A2</strain>
    </source>
</reference>
<keyword evidence="6" id="KW-1185">Reference proteome</keyword>
<dbReference type="PROSITE" id="PS51257">
    <property type="entry name" value="PROKAR_LIPOPROTEIN"/>
    <property type="match status" value="1"/>
</dbReference>
<keyword evidence="4" id="KW-0449">Lipoprotein</keyword>
<dbReference type="EMBL" id="FQVY01000001">
    <property type="protein sequence ID" value="SHF82540.1"/>
    <property type="molecule type" value="Genomic_DNA"/>
</dbReference>
<evidence type="ECO:0000313" key="3">
    <source>
        <dbReference type="EMBL" id="MZL70110.1"/>
    </source>
</evidence>
<dbReference type="Gene3D" id="3.90.1010.20">
    <property type="match status" value="1"/>
</dbReference>
<proteinExistence type="predicted"/>
<evidence type="ECO:0000313" key="4">
    <source>
        <dbReference type="EMBL" id="SHF82540.1"/>
    </source>
</evidence>
<dbReference type="Proteomes" id="UP000184089">
    <property type="component" value="Unassembled WGS sequence"/>
</dbReference>
<reference evidence="5" key="2">
    <citation type="submission" date="2016-11" db="EMBL/GenBank/DDBJ databases">
        <authorList>
            <person name="Jaros S."/>
            <person name="Januszkiewicz K."/>
            <person name="Wedrychowicz H."/>
        </authorList>
    </citation>
    <scope>NUCLEOTIDE SEQUENCE [LARGE SCALE GENOMIC DNA]</scope>
    <source>
        <strain evidence="5">DSM 4029</strain>
    </source>
</reference>
<feature type="signal peptide" evidence="1">
    <location>
        <begin position="1"/>
        <end position="19"/>
    </location>
</feature>
<accession>A0AAQ1RV96</accession>